<feature type="region of interest" description="Disordered" evidence="1">
    <location>
        <begin position="391"/>
        <end position="410"/>
    </location>
</feature>
<dbReference type="Proteomes" id="UP000664835">
    <property type="component" value="Unassembled WGS sequence"/>
</dbReference>
<comment type="caution">
    <text evidence="2">The sequence shown here is derived from an EMBL/GenBank/DDBJ whole genome shotgun (WGS) entry which is preliminary data.</text>
</comment>
<proteinExistence type="predicted"/>
<protein>
    <submittedName>
        <fullName evidence="2">Uncharacterized protein</fullName>
    </submittedName>
</protein>
<evidence type="ECO:0000313" key="2">
    <source>
        <dbReference type="EMBL" id="MBO1928372.1"/>
    </source>
</evidence>
<evidence type="ECO:0000256" key="1">
    <source>
        <dbReference type="SAM" id="MobiDB-lite"/>
    </source>
</evidence>
<evidence type="ECO:0000313" key="3">
    <source>
        <dbReference type="Proteomes" id="UP000664835"/>
    </source>
</evidence>
<organism evidence="2 3">
    <name type="scientific">Thiomicrorhabdus marina</name>
    <dbReference type="NCBI Taxonomy" id="2818442"/>
    <lineage>
        <taxon>Bacteria</taxon>
        <taxon>Pseudomonadati</taxon>
        <taxon>Pseudomonadota</taxon>
        <taxon>Gammaproteobacteria</taxon>
        <taxon>Thiotrichales</taxon>
        <taxon>Piscirickettsiaceae</taxon>
        <taxon>Thiomicrorhabdus</taxon>
    </lineage>
</organism>
<keyword evidence="3" id="KW-1185">Reference proteome</keyword>
<gene>
    <name evidence="2" type="ORF">J3998_12390</name>
</gene>
<reference evidence="2 3" key="1">
    <citation type="submission" date="2021-03" db="EMBL/GenBank/DDBJ databases">
        <title>Thiomicrorhabdus sp.nov.,novel sulfur-oxidizing bacteria isolated from coastal sediment.</title>
        <authorList>
            <person name="Liu X."/>
        </authorList>
    </citation>
    <scope>NUCLEOTIDE SEQUENCE [LARGE SCALE GENOMIC DNA]</scope>
    <source>
        <strain evidence="2 3">6S2-11</strain>
    </source>
</reference>
<accession>A0ABS3Q7W9</accession>
<dbReference type="EMBL" id="JAGETV010000039">
    <property type="protein sequence ID" value="MBO1928372.1"/>
    <property type="molecule type" value="Genomic_DNA"/>
</dbReference>
<sequence length="575" mass="61138">MLALEQTQDRSTIIAALQVGNQTEAEQGQELPLEGQKSPFAQFLDYLKSQSVASDNSSTKLTANAVMTEQVDVGEQHSISAGLERLLNTKLAVAEDGDVEDEIALHSRLKDVFRDLQGYTATSAMKVEAPDLDTAQAMQITAAGTATNRLQQLPAGWGQSLQNELAAMDLGAEADQNSASNTGSVLNALANRLQVAYPEFAQQPREQIVARLRSELLAQSSVVSESETDELTQKLQTAVQNMAQEAGVDVDVKVAFGDFPERPVNQLHETAARVANVVADENRQPLQQREKLATEAVKVDLSKAAQGLNVDNTGKLPANHVEVNTANESVTKVLNNKVADVAQTKHRHVDAESIQGKVRVEENTARAEQIVGKEAENQVAMVEANRQQALEKSNGMAQQGIEESTSKQANSALDAQFDAELTVQAEVKTEAKFEQEITASEQHAVQTHQLAQDGLVIEEELTDEAVVASVGFAADQVVQKLQGKAADKVDEGKLADEAESVQQVEEITDVAALHAGQATASAQANVQVQTAANVGAQTSAAASISPQANSQANVQANANATMNASGSTENLAGQS</sequence>
<dbReference type="RefSeq" id="WP_208150987.1">
    <property type="nucleotide sequence ID" value="NZ_JAGETV010000039.1"/>
</dbReference>
<name>A0ABS3Q7W9_9GAMM</name>
<feature type="non-terminal residue" evidence="2">
    <location>
        <position position="575"/>
    </location>
</feature>